<protein>
    <submittedName>
        <fullName evidence="1">Uncharacterized protein</fullName>
    </submittedName>
</protein>
<name>A0ABT3KMT6_9BURK</name>
<sequence>MANRERTKETSSTETVTFADKEFKSRTVVLEDGRTFAVEKSLIAATDLALIAYLDTHADFERVPDSSEA</sequence>
<keyword evidence="2" id="KW-1185">Reference proteome</keyword>
<proteinExistence type="predicted"/>
<evidence type="ECO:0000313" key="1">
    <source>
        <dbReference type="EMBL" id="MCW5319629.1"/>
    </source>
</evidence>
<reference evidence="2" key="1">
    <citation type="submission" date="2023-07" db="EMBL/GenBank/DDBJ databases">
        <title>Verminephrobacter genomes.</title>
        <authorList>
            <person name="Lund M.B."/>
        </authorList>
    </citation>
    <scope>NUCLEOTIDE SEQUENCE [LARGE SCALE GENOMIC DNA]</scope>
    <source>
        <strain evidence="2">AtM5-05</strain>
    </source>
</reference>
<accession>A0ABT3KMT6</accession>
<comment type="caution">
    <text evidence="1">The sequence shown here is derived from an EMBL/GenBank/DDBJ whole genome shotgun (WGS) entry which is preliminary data.</text>
</comment>
<dbReference type="Proteomes" id="UP001208935">
    <property type="component" value="Unassembled WGS sequence"/>
</dbReference>
<evidence type="ECO:0000313" key="2">
    <source>
        <dbReference type="Proteomes" id="UP001208935"/>
    </source>
</evidence>
<gene>
    <name evidence="1" type="ORF">D5039_00065</name>
</gene>
<dbReference type="EMBL" id="QZCW01000001">
    <property type="protein sequence ID" value="MCW5319629.1"/>
    <property type="molecule type" value="Genomic_DNA"/>
</dbReference>
<dbReference type="RefSeq" id="WP_265280629.1">
    <property type="nucleotide sequence ID" value="NZ_QZCW01000001.1"/>
</dbReference>
<organism evidence="1 2">
    <name type="scientific">Verminephrobacter aporrectodeae subsp. tuberculatae</name>
    <dbReference type="NCBI Taxonomy" id="1110392"/>
    <lineage>
        <taxon>Bacteria</taxon>
        <taxon>Pseudomonadati</taxon>
        <taxon>Pseudomonadota</taxon>
        <taxon>Betaproteobacteria</taxon>
        <taxon>Burkholderiales</taxon>
        <taxon>Comamonadaceae</taxon>
        <taxon>Verminephrobacter</taxon>
    </lineage>
</organism>